<protein>
    <recommendedName>
        <fullName evidence="5">ABC transporter substrate-binding protein</fullName>
    </recommendedName>
</protein>
<feature type="chain" id="PRO_5037322809" description="ABC transporter substrate-binding protein" evidence="2">
    <location>
        <begin position="24"/>
        <end position="110"/>
    </location>
</feature>
<keyword evidence="1" id="KW-1133">Transmembrane helix</keyword>
<evidence type="ECO:0000256" key="2">
    <source>
        <dbReference type="SAM" id="SignalP"/>
    </source>
</evidence>
<keyword evidence="1" id="KW-0472">Membrane</keyword>
<dbReference type="EMBL" id="JACPSX010000014">
    <property type="protein sequence ID" value="MBI3013638.1"/>
    <property type="molecule type" value="Genomic_DNA"/>
</dbReference>
<organism evidence="3 4">
    <name type="scientific">Tectimicrobiota bacterium</name>
    <dbReference type="NCBI Taxonomy" id="2528274"/>
    <lineage>
        <taxon>Bacteria</taxon>
        <taxon>Pseudomonadati</taxon>
        <taxon>Nitrospinota/Tectimicrobiota group</taxon>
        <taxon>Candidatus Tectimicrobiota</taxon>
    </lineage>
</organism>
<dbReference type="Proteomes" id="UP000741360">
    <property type="component" value="Unassembled WGS sequence"/>
</dbReference>
<keyword evidence="1" id="KW-0812">Transmembrane</keyword>
<name>A0A932GMH7_UNCTE</name>
<dbReference type="AlphaFoldDB" id="A0A932GMH7"/>
<evidence type="ECO:0000256" key="1">
    <source>
        <dbReference type="SAM" id="Phobius"/>
    </source>
</evidence>
<proteinExistence type="predicted"/>
<feature type="signal peptide" evidence="2">
    <location>
        <begin position="1"/>
        <end position="23"/>
    </location>
</feature>
<evidence type="ECO:0008006" key="5">
    <source>
        <dbReference type="Google" id="ProtNLM"/>
    </source>
</evidence>
<feature type="transmembrane region" description="Helical" evidence="1">
    <location>
        <begin position="40"/>
        <end position="58"/>
    </location>
</feature>
<sequence>MTRSTRLTLILLIVGMFVLSAFADRASAGAAQEGKVVSDFSLLVGAGDFYTLPIYAMMRDYATRYNLRLRRADITGGGLGAQMFAGGTGDILVIGFQGAIRLAETQTVDV</sequence>
<reference evidence="3" key="1">
    <citation type="submission" date="2020-07" db="EMBL/GenBank/DDBJ databases">
        <title>Huge and variable diversity of episymbiotic CPR bacteria and DPANN archaea in groundwater ecosystems.</title>
        <authorList>
            <person name="He C.Y."/>
            <person name="Keren R."/>
            <person name="Whittaker M."/>
            <person name="Farag I.F."/>
            <person name="Doudna J."/>
            <person name="Cate J.H.D."/>
            <person name="Banfield J.F."/>
        </authorList>
    </citation>
    <scope>NUCLEOTIDE SEQUENCE</scope>
    <source>
        <strain evidence="3">NC_groundwater_717_Ag_S-0.2um_59_8</strain>
    </source>
</reference>
<gene>
    <name evidence="3" type="ORF">HYY65_00930</name>
</gene>
<feature type="non-terminal residue" evidence="3">
    <location>
        <position position="110"/>
    </location>
</feature>
<evidence type="ECO:0000313" key="4">
    <source>
        <dbReference type="Proteomes" id="UP000741360"/>
    </source>
</evidence>
<accession>A0A932GMH7</accession>
<evidence type="ECO:0000313" key="3">
    <source>
        <dbReference type="EMBL" id="MBI3013638.1"/>
    </source>
</evidence>
<keyword evidence="2" id="KW-0732">Signal</keyword>
<comment type="caution">
    <text evidence="3">The sequence shown here is derived from an EMBL/GenBank/DDBJ whole genome shotgun (WGS) entry which is preliminary data.</text>
</comment>